<dbReference type="Proteomes" id="UP000325433">
    <property type="component" value="Unassembled WGS sequence"/>
</dbReference>
<evidence type="ECO:0000313" key="2">
    <source>
        <dbReference type="Proteomes" id="UP000325433"/>
    </source>
</evidence>
<organism evidence="1 2">
    <name type="scientific">Aspergillus transmontanensis</name>
    <dbReference type="NCBI Taxonomy" id="1034304"/>
    <lineage>
        <taxon>Eukaryota</taxon>
        <taxon>Fungi</taxon>
        <taxon>Dikarya</taxon>
        <taxon>Ascomycota</taxon>
        <taxon>Pezizomycotina</taxon>
        <taxon>Eurotiomycetes</taxon>
        <taxon>Eurotiomycetidae</taxon>
        <taxon>Eurotiales</taxon>
        <taxon>Aspergillaceae</taxon>
        <taxon>Aspergillus</taxon>
        <taxon>Aspergillus subgen. Circumdati</taxon>
    </lineage>
</organism>
<accession>A0A5N6VHZ5</accession>
<protein>
    <submittedName>
        <fullName evidence="1">Uncharacterized protein</fullName>
    </submittedName>
</protein>
<keyword evidence="2" id="KW-1185">Reference proteome</keyword>
<dbReference type="AlphaFoldDB" id="A0A5N6VHZ5"/>
<name>A0A5N6VHZ5_9EURO</name>
<evidence type="ECO:0000313" key="1">
    <source>
        <dbReference type="EMBL" id="KAE8307888.1"/>
    </source>
</evidence>
<sequence length="75" mass="8745">MPWRQVMLMFAYRAPPKEALTVVTHLTQASCTPCGLILTSHWWGLFINRRCTFFLLSFAVASPCQKPYLEYLYTQ</sequence>
<gene>
    <name evidence="1" type="ORF">BDV41DRAFT_552955</name>
</gene>
<proteinExistence type="predicted"/>
<reference evidence="2" key="1">
    <citation type="submission" date="2019-04" db="EMBL/GenBank/DDBJ databases">
        <title>Friends and foes A comparative genomics studyof 23 Aspergillus species from section Flavi.</title>
        <authorList>
            <consortium name="DOE Joint Genome Institute"/>
            <person name="Kjaerbolling I."/>
            <person name="Vesth T."/>
            <person name="Frisvad J.C."/>
            <person name="Nybo J.L."/>
            <person name="Theobald S."/>
            <person name="Kildgaard S."/>
            <person name="Isbrandt T."/>
            <person name="Kuo A."/>
            <person name="Sato A."/>
            <person name="Lyhne E.K."/>
            <person name="Kogle M.E."/>
            <person name="Wiebenga A."/>
            <person name="Kun R.S."/>
            <person name="Lubbers R.J."/>
            <person name="Makela M.R."/>
            <person name="Barry K."/>
            <person name="Chovatia M."/>
            <person name="Clum A."/>
            <person name="Daum C."/>
            <person name="Haridas S."/>
            <person name="He G."/>
            <person name="LaButti K."/>
            <person name="Lipzen A."/>
            <person name="Mondo S."/>
            <person name="Riley R."/>
            <person name="Salamov A."/>
            <person name="Simmons B.A."/>
            <person name="Magnuson J.K."/>
            <person name="Henrissat B."/>
            <person name="Mortensen U.H."/>
            <person name="Larsen T.O."/>
            <person name="Devries R.P."/>
            <person name="Grigoriev I.V."/>
            <person name="Machida M."/>
            <person name="Baker S.E."/>
            <person name="Andersen M.R."/>
        </authorList>
    </citation>
    <scope>NUCLEOTIDE SEQUENCE [LARGE SCALE GENOMIC DNA]</scope>
    <source>
        <strain evidence="2">CBS 130015</strain>
    </source>
</reference>
<dbReference type="EMBL" id="ML738395">
    <property type="protein sequence ID" value="KAE8307888.1"/>
    <property type="molecule type" value="Genomic_DNA"/>
</dbReference>